<keyword evidence="7 13" id="KW-0418">Kinase</keyword>
<dbReference type="InterPro" id="IPR004358">
    <property type="entry name" value="Sig_transdc_His_kin-like_C"/>
</dbReference>
<keyword evidence="4" id="KW-1003">Cell membrane</keyword>
<dbReference type="EMBL" id="CP010086">
    <property type="protein sequence ID" value="AJH01210.1"/>
    <property type="molecule type" value="Genomic_DNA"/>
</dbReference>
<dbReference type="KEGG" id="cbei:LF65_04679"/>
<evidence type="ECO:0000256" key="2">
    <source>
        <dbReference type="ARBA" id="ARBA00004651"/>
    </source>
</evidence>
<comment type="catalytic activity">
    <reaction evidence="1">
        <text>ATP + protein L-histidine = ADP + protein N-phospho-L-histidine.</text>
        <dbReference type="EC" id="2.7.13.3"/>
    </reaction>
</comment>
<dbReference type="Pfam" id="PF02518">
    <property type="entry name" value="HATPase_c"/>
    <property type="match status" value="1"/>
</dbReference>
<evidence type="ECO:0000256" key="10">
    <source>
        <dbReference type="ARBA" id="ARBA00023136"/>
    </source>
</evidence>
<evidence type="ECO:0000256" key="6">
    <source>
        <dbReference type="ARBA" id="ARBA00022692"/>
    </source>
</evidence>
<name>A0A0B5QFZ5_CLOBE</name>
<dbReference type="STRING" id="1520.LF65_04679"/>
<sequence length="337" mass="38774">MNIKEYSISKLPYIIINLIIYSLFAAIMSIAKTPVVILFVVFIIWFLPVSIYIMIEFIAKKKFYDDIVGVSGKLDKKYLLPEVIKSPNYYEGKVIYEVLSDSNRDMHEHVNFYKNLQKEYREYIETWVHEVKTPISSARLIVENSNINEKKPLEDELKKIEEYINQALYYSRSTDVKNDYIVKEFEIKNIIQEVIRNNRRDFISKKISVSIDNIYGAVVTDPKWVKFIINQIIINSIKYSKDKNGEVKIYTSKGKENIILTIEDNGIGISKNDLNRVFDKGFTGENGRVYGKSTGIGLYLCKKLCGKLGLGITLDSIAGKGTKVNIIFPIGGFMSFK</sequence>
<dbReference type="EC" id="2.7.13.3" evidence="3"/>
<dbReference type="Proteomes" id="UP000031866">
    <property type="component" value="Chromosome"/>
</dbReference>
<feature type="transmembrane region" description="Helical" evidence="11">
    <location>
        <begin position="12"/>
        <end position="30"/>
    </location>
</feature>
<dbReference type="GO" id="GO:0005886">
    <property type="term" value="C:plasma membrane"/>
    <property type="evidence" value="ECO:0007669"/>
    <property type="project" value="UniProtKB-SubCell"/>
</dbReference>
<evidence type="ECO:0000256" key="7">
    <source>
        <dbReference type="ARBA" id="ARBA00022777"/>
    </source>
</evidence>
<proteinExistence type="predicted"/>
<evidence type="ECO:0000256" key="8">
    <source>
        <dbReference type="ARBA" id="ARBA00022989"/>
    </source>
</evidence>
<evidence type="ECO:0000256" key="3">
    <source>
        <dbReference type="ARBA" id="ARBA00012438"/>
    </source>
</evidence>
<dbReference type="GO" id="GO:0004721">
    <property type="term" value="F:phosphoprotein phosphatase activity"/>
    <property type="evidence" value="ECO:0007669"/>
    <property type="project" value="TreeGrafter"/>
</dbReference>
<dbReference type="PRINTS" id="PR00344">
    <property type="entry name" value="BCTRLSENSOR"/>
</dbReference>
<dbReference type="InterPro" id="IPR050351">
    <property type="entry name" value="BphY/WalK/GraS-like"/>
</dbReference>
<evidence type="ECO:0000256" key="4">
    <source>
        <dbReference type="ARBA" id="ARBA00022475"/>
    </source>
</evidence>
<dbReference type="InterPro" id="IPR003594">
    <property type="entry name" value="HATPase_dom"/>
</dbReference>
<evidence type="ECO:0000259" key="12">
    <source>
        <dbReference type="PROSITE" id="PS50109"/>
    </source>
</evidence>
<comment type="subcellular location">
    <subcellularLocation>
        <location evidence="2">Cell membrane</location>
        <topology evidence="2">Multi-pass membrane protein</topology>
    </subcellularLocation>
</comment>
<evidence type="ECO:0000313" key="13">
    <source>
        <dbReference type="EMBL" id="AJH01210.1"/>
    </source>
</evidence>
<reference evidence="14" key="1">
    <citation type="submission" date="2014-12" db="EMBL/GenBank/DDBJ databases">
        <title>Genome sequence of Clostridium beijerinckii strain 59B.</title>
        <authorList>
            <person name="Little G.T."/>
            <person name="Minton N.P."/>
        </authorList>
    </citation>
    <scope>NUCLEOTIDE SEQUENCE [LARGE SCALE GENOMIC DNA]</scope>
    <source>
        <strain evidence="14">59B</strain>
    </source>
</reference>
<protein>
    <recommendedName>
        <fullName evidence="3">histidine kinase</fullName>
        <ecNumber evidence="3">2.7.13.3</ecNumber>
    </recommendedName>
</protein>
<evidence type="ECO:0000313" key="14">
    <source>
        <dbReference type="Proteomes" id="UP000031866"/>
    </source>
</evidence>
<dbReference type="Gene3D" id="3.30.565.10">
    <property type="entry name" value="Histidine kinase-like ATPase, C-terminal domain"/>
    <property type="match status" value="1"/>
</dbReference>
<dbReference type="OrthoDB" id="9780487at2"/>
<dbReference type="PROSITE" id="PS50109">
    <property type="entry name" value="HIS_KIN"/>
    <property type="match status" value="1"/>
</dbReference>
<organism evidence="13 14">
    <name type="scientific">Clostridium beijerinckii</name>
    <name type="common">Clostridium MP</name>
    <dbReference type="NCBI Taxonomy" id="1520"/>
    <lineage>
        <taxon>Bacteria</taxon>
        <taxon>Bacillati</taxon>
        <taxon>Bacillota</taxon>
        <taxon>Clostridia</taxon>
        <taxon>Eubacteriales</taxon>
        <taxon>Clostridiaceae</taxon>
        <taxon>Clostridium</taxon>
    </lineage>
</organism>
<feature type="transmembrane region" description="Helical" evidence="11">
    <location>
        <begin position="36"/>
        <end position="55"/>
    </location>
</feature>
<dbReference type="RefSeq" id="WP_041899306.1">
    <property type="nucleotide sequence ID" value="NZ_CP010086.2"/>
</dbReference>
<keyword evidence="5" id="KW-0808">Transferase</keyword>
<dbReference type="GO" id="GO:0016036">
    <property type="term" value="P:cellular response to phosphate starvation"/>
    <property type="evidence" value="ECO:0007669"/>
    <property type="project" value="TreeGrafter"/>
</dbReference>
<keyword evidence="6 11" id="KW-0812">Transmembrane</keyword>
<evidence type="ECO:0000256" key="11">
    <source>
        <dbReference type="SAM" id="Phobius"/>
    </source>
</evidence>
<dbReference type="InterPro" id="IPR036890">
    <property type="entry name" value="HATPase_C_sf"/>
</dbReference>
<dbReference type="AlphaFoldDB" id="A0A0B5QFZ5"/>
<accession>A0A0B5QFZ5</accession>
<dbReference type="PANTHER" id="PTHR45453:SF2">
    <property type="entry name" value="HISTIDINE KINASE"/>
    <property type="match status" value="1"/>
</dbReference>
<evidence type="ECO:0000256" key="9">
    <source>
        <dbReference type="ARBA" id="ARBA00023012"/>
    </source>
</evidence>
<feature type="domain" description="Histidine kinase" evidence="12">
    <location>
        <begin position="126"/>
        <end position="332"/>
    </location>
</feature>
<keyword evidence="9" id="KW-0902">Two-component regulatory system</keyword>
<gene>
    <name evidence="13" type="ORF">LF65_04679</name>
</gene>
<dbReference type="SUPFAM" id="SSF55874">
    <property type="entry name" value="ATPase domain of HSP90 chaperone/DNA topoisomerase II/histidine kinase"/>
    <property type="match status" value="1"/>
</dbReference>
<keyword evidence="8 11" id="KW-1133">Transmembrane helix</keyword>
<dbReference type="GO" id="GO:0000155">
    <property type="term" value="F:phosphorelay sensor kinase activity"/>
    <property type="evidence" value="ECO:0007669"/>
    <property type="project" value="TreeGrafter"/>
</dbReference>
<evidence type="ECO:0000256" key="5">
    <source>
        <dbReference type="ARBA" id="ARBA00022679"/>
    </source>
</evidence>
<dbReference type="InterPro" id="IPR005467">
    <property type="entry name" value="His_kinase_dom"/>
</dbReference>
<keyword evidence="10 11" id="KW-0472">Membrane</keyword>
<dbReference type="SMART" id="SM00387">
    <property type="entry name" value="HATPase_c"/>
    <property type="match status" value="1"/>
</dbReference>
<dbReference type="PANTHER" id="PTHR45453">
    <property type="entry name" value="PHOSPHATE REGULON SENSOR PROTEIN PHOR"/>
    <property type="match status" value="1"/>
</dbReference>
<evidence type="ECO:0000256" key="1">
    <source>
        <dbReference type="ARBA" id="ARBA00000085"/>
    </source>
</evidence>